<organism evidence="1 2">
    <name type="scientific">Umezawaea tangerina</name>
    <dbReference type="NCBI Taxonomy" id="84725"/>
    <lineage>
        <taxon>Bacteria</taxon>
        <taxon>Bacillati</taxon>
        <taxon>Actinomycetota</taxon>
        <taxon>Actinomycetes</taxon>
        <taxon>Pseudonocardiales</taxon>
        <taxon>Pseudonocardiaceae</taxon>
        <taxon>Umezawaea</taxon>
    </lineage>
</organism>
<name>A0A2T0SPE0_9PSEU</name>
<dbReference type="Proteomes" id="UP000239494">
    <property type="component" value="Unassembled WGS sequence"/>
</dbReference>
<keyword evidence="2" id="KW-1185">Reference proteome</keyword>
<gene>
    <name evidence="1" type="ORF">CLV43_114193</name>
</gene>
<accession>A0A2T0SPE0</accession>
<dbReference type="AlphaFoldDB" id="A0A2T0SPE0"/>
<protein>
    <submittedName>
        <fullName evidence="1">Uncharacterized protein</fullName>
    </submittedName>
</protein>
<dbReference type="RefSeq" id="WP_170156194.1">
    <property type="nucleotide sequence ID" value="NZ_PVTF01000014.1"/>
</dbReference>
<evidence type="ECO:0000313" key="1">
    <source>
        <dbReference type="EMBL" id="PRY35275.1"/>
    </source>
</evidence>
<sequence length="52" mass="5791">MTESELRAICAAQARVDLQLVLPWESTENEKLRAAIADPCVAFYGRRPDITA</sequence>
<comment type="caution">
    <text evidence="1">The sequence shown here is derived from an EMBL/GenBank/DDBJ whole genome shotgun (WGS) entry which is preliminary data.</text>
</comment>
<proteinExistence type="predicted"/>
<dbReference type="EMBL" id="PVTF01000014">
    <property type="protein sequence ID" value="PRY35275.1"/>
    <property type="molecule type" value="Genomic_DNA"/>
</dbReference>
<evidence type="ECO:0000313" key="2">
    <source>
        <dbReference type="Proteomes" id="UP000239494"/>
    </source>
</evidence>
<reference evidence="1 2" key="1">
    <citation type="submission" date="2018-03" db="EMBL/GenBank/DDBJ databases">
        <title>Genomic Encyclopedia of Archaeal and Bacterial Type Strains, Phase II (KMG-II): from individual species to whole genera.</title>
        <authorList>
            <person name="Goeker M."/>
        </authorList>
    </citation>
    <scope>NUCLEOTIDE SEQUENCE [LARGE SCALE GENOMIC DNA]</scope>
    <source>
        <strain evidence="1 2">DSM 44720</strain>
    </source>
</reference>